<reference evidence="2" key="1">
    <citation type="submission" date="2023-07" db="EMBL/GenBank/DDBJ databases">
        <title>draft genome sequence of fig (Ficus carica).</title>
        <authorList>
            <person name="Takahashi T."/>
            <person name="Nishimura K."/>
        </authorList>
    </citation>
    <scope>NUCLEOTIDE SEQUENCE</scope>
</reference>
<feature type="compositionally biased region" description="Basic and acidic residues" evidence="1">
    <location>
        <begin position="132"/>
        <end position="143"/>
    </location>
</feature>
<organism evidence="2 3">
    <name type="scientific">Ficus carica</name>
    <name type="common">Common fig</name>
    <dbReference type="NCBI Taxonomy" id="3494"/>
    <lineage>
        <taxon>Eukaryota</taxon>
        <taxon>Viridiplantae</taxon>
        <taxon>Streptophyta</taxon>
        <taxon>Embryophyta</taxon>
        <taxon>Tracheophyta</taxon>
        <taxon>Spermatophyta</taxon>
        <taxon>Magnoliopsida</taxon>
        <taxon>eudicotyledons</taxon>
        <taxon>Gunneridae</taxon>
        <taxon>Pentapetalae</taxon>
        <taxon>rosids</taxon>
        <taxon>fabids</taxon>
        <taxon>Rosales</taxon>
        <taxon>Moraceae</taxon>
        <taxon>Ficeae</taxon>
        <taxon>Ficus</taxon>
    </lineage>
</organism>
<feature type="region of interest" description="Disordered" evidence="1">
    <location>
        <begin position="130"/>
        <end position="164"/>
    </location>
</feature>
<protein>
    <submittedName>
        <fullName evidence="2">Uncharacterized protein</fullName>
    </submittedName>
</protein>
<comment type="caution">
    <text evidence="2">The sequence shown here is derived from an EMBL/GenBank/DDBJ whole genome shotgun (WGS) entry which is preliminary data.</text>
</comment>
<name>A0AA88J7R8_FICCA</name>
<gene>
    <name evidence="2" type="ORF">TIFTF001_033358</name>
</gene>
<accession>A0AA88J7R8</accession>
<dbReference type="Proteomes" id="UP001187192">
    <property type="component" value="Unassembled WGS sequence"/>
</dbReference>
<dbReference type="EMBL" id="BTGU01000174">
    <property type="protein sequence ID" value="GMN64282.1"/>
    <property type="molecule type" value="Genomic_DNA"/>
</dbReference>
<sequence>MRLQWPLFLLKPEPDRAQDPCAARIDTTRDLNVLKAERGFTQNTKVNIERDSVLTESSTTSDTANANKVSNLTATIDTRWRSVAGRAVKCGNICRYAFRYLRGSLQQGSLPSNTEDPRREGKKHCKAILLRSGKEIEPREKPKAVQNEPTSIQEQDEQLQKEEK</sequence>
<evidence type="ECO:0000313" key="3">
    <source>
        <dbReference type="Proteomes" id="UP001187192"/>
    </source>
</evidence>
<feature type="region of interest" description="Disordered" evidence="1">
    <location>
        <begin position="106"/>
        <end position="125"/>
    </location>
</feature>
<dbReference type="AlphaFoldDB" id="A0AA88J7R8"/>
<keyword evidence="3" id="KW-1185">Reference proteome</keyword>
<evidence type="ECO:0000256" key="1">
    <source>
        <dbReference type="SAM" id="MobiDB-lite"/>
    </source>
</evidence>
<evidence type="ECO:0000313" key="2">
    <source>
        <dbReference type="EMBL" id="GMN64282.1"/>
    </source>
</evidence>
<proteinExistence type="predicted"/>